<evidence type="ECO:0000256" key="2">
    <source>
        <dbReference type="ARBA" id="ARBA00023125"/>
    </source>
</evidence>
<keyword evidence="6" id="KW-1185">Reference proteome</keyword>
<keyword evidence="1" id="KW-0805">Transcription regulation</keyword>
<feature type="domain" description="HTH lacI-type" evidence="4">
    <location>
        <begin position="12"/>
        <end position="65"/>
    </location>
</feature>
<sequence length="355" mass="39508">MNKEDWYRMPNTITEIAGRAHVSPATVSRVFSGQGYVSESTRAEILRIAKELNYAPKKYKKRNPASSGGNVIGMVIPDIRNSFYTEIIRAIEETLDKKGYELFVCDSNEDSRKEIRCLAALRQKQIGGLIITPVSDVVEYNADFLMEMNHVGIPVVLLDRDLRGGGLDGVFLDNFKGSYQATQVLVNQGHTHIAMICGPTTSKTGLERLNGYLEALRENQIPIREEYILYGDFMAPSAYALTKKLLKTQKRVTAILTANSRMSVGSLKAIAECGMSVGEDIAFMSYGRADFFEMSGSRISAVSQPVQQIGEECSKILLERIASGKRARNAPRKQIILASELLLYGSERYPSNRTR</sequence>
<dbReference type="PROSITE" id="PS50932">
    <property type="entry name" value="HTH_LACI_2"/>
    <property type="match status" value="1"/>
</dbReference>
<name>A0A498CRX9_9FIRM</name>
<dbReference type="Gene3D" id="1.10.260.40">
    <property type="entry name" value="lambda repressor-like DNA-binding domains"/>
    <property type="match status" value="1"/>
</dbReference>
<accession>A0A498CRX9</accession>
<organism evidence="5 6">
    <name type="scientific">Anaerotruncus massiliensis</name>
    <name type="common">ex Liu et al. 2021</name>
    <dbReference type="NCBI Taxonomy" id="2321404"/>
    <lineage>
        <taxon>Bacteria</taxon>
        <taxon>Bacillati</taxon>
        <taxon>Bacillota</taxon>
        <taxon>Clostridia</taxon>
        <taxon>Eubacteriales</taxon>
        <taxon>Oscillospiraceae</taxon>
        <taxon>Anaerotruncus</taxon>
    </lineage>
</organism>
<comment type="caution">
    <text evidence="5">The sequence shown here is derived from an EMBL/GenBank/DDBJ whole genome shotgun (WGS) entry which is preliminary data.</text>
</comment>
<dbReference type="SUPFAM" id="SSF47413">
    <property type="entry name" value="lambda repressor-like DNA-binding domains"/>
    <property type="match status" value="1"/>
</dbReference>
<proteinExistence type="predicted"/>
<dbReference type="Pfam" id="PF00532">
    <property type="entry name" value="Peripla_BP_1"/>
    <property type="match status" value="1"/>
</dbReference>
<reference evidence="5 6" key="1">
    <citation type="submission" date="2018-10" db="EMBL/GenBank/DDBJ databases">
        <title>Anaerotruncus faecis sp. nov., isolated from human feces.</title>
        <authorList>
            <person name="Wang Y.-J."/>
        </authorList>
    </citation>
    <scope>NUCLEOTIDE SEQUENCE [LARGE SCALE GENOMIC DNA]</scope>
    <source>
        <strain evidence="5 6">22A2-44</strain>
    </source>
</reference>
<dbReference type="PANTHER" id="PTHR30146">
    <property type="entry name" value="LACI-RELATED TRANSCRIPTIONAL REPRESSOR"/>
    <property type="match status" value="1"/>
</dbReference>
<dbReference type="GO" id="GO:0003700">
    <property type="term" value="F:DNA-binding transcription factor activity"/>
    <property type="evidence" value="ECO:0007669"/>
    <property type="project" value="TreeGrafter"/>
</dbReference>
<dbReference type="SUPFAM" id="SSF53822">
    <property type="entry name" value="Periplasmic binding protein-like I"/>
    <property type="match status" value="1"/>
</dbReference>
<evidence type="ECO:0000313" key="5">
    <source>
        <dbReference type="EMBL" id="RLL12802.1"/>
    </source>
</evidence>
<dbReference type="InterPro" id="IPR000843">
    <property type="entry name" value="HTH_LacI"/>
</dbReference>
<dbReference type="AlphaFoldDB" id="A0A498CRX9"/>
<keyword evidence="2" id="KW-0238">DNA-binding</keyword>
<evidence type="ECO:0000256" key="1">
    <source>
        <dbReference type="ARBA" id="ARBA00023015"/>
    </source>
</evidence>
<dbReference type="CDD" id="cd06267">
    <property type="entry name" value="PBP1_LacI_sugar_binding-like"/>
    <property type="match status" value="1"/>
</dbReference>
<dbReference type="CDD" id="cd01392">
    <property type="entry name" value="HTH_LacI"/>
    <property type="match status" value="1"/>
</dbReference>
<dbReference type="SMART" id="SM00354">
    <property type="entry name" value="HTH_LACI"/>
    <property type="match status" value="1"/>
</dbReference>
<dbReference type="InterPro" id="IPR028082">
    <property type="entry name" value="Peripla_BP_I"/>
</dbReference>
<dbReference type="GO" id="GO:0000976">
    <property type="term" value="F:transcription cis-regulatory region binding"/>
    <property type="evidence" value="ECO:0007669"/>
    <property type="project" value="TreeGrafter"/>
</dbReference>
<dbReference type="Gene3D" id="3.40.50.2300">
    <property type="match status" value="2"/>
</dbReference>
<dbReference type="InterPro" id="IPR001761">
    <property type="entry name" value="Peripla_BP/Lac1_sug-bd_dom"/>
</dbReference>
<dbReference type="Pfam" id="PF00356">
    <property type="entry name" value="LacI"/>
    <property type="match status" value="1"/>
</dbReference>
<gene>
    <name evidence="5" type="ORF">D4A47_05195</name>
</gene>
<protein>
    <submittedName>
        <fullName evidence="5">LacI family transcriptional regulator</fullName>
    </submittedName>
</protein>
<dbReference type="EMBL" id="RCHT01000005">
    <property type="protein sequence ID" value="RLL12802.1"/>
    <property type="molecule type" value="Genomic_DNA"/>
</dbReference>
<evidence type="ECO:0000259" key="4">
    <source>
        <dbReference type="PROSITE" id="PS50932"/>
    </source>
</evidence>
<evidence type="ECO:0000256" key="3">
    <source>
        <dbReference type="ARBA" id="ARBA00023163"/>
    </source>
</evidence>
<dbReference type="PANTHER" id="PTHR30146:SF109">
    <property type="entry name" value="HTH-TYPE TRANSCRIPTIONAL REGULATOR GALS"/>
    <property type="match status" value="1"/>
</dbReference>
<evidence type="ECO:0000313" key="6">
    <source>
        <dbReference type="Proteomes" id="UP000276301"/>
    </source>
</evidence>
<keyword evidence="3" id="KW-0804">Transcription</keyword>
<dbReference type="Proteomes" id="UP000276301">
    <property type="component" value="Unassembled WGS sequence"/>
</dbReference>
<dbReference type="InterPro" id="IPR010982">
    <property type="entry name" value="Lambda_DNA-bd_dom_sf"/>
</dbReference>